<dbReference type="PROSITE" id="PS51909">
    <property type="entry name" value="LYSOZYME_I"/>
    <property type="match status" value="1"/>
</dbReference>
<keyword evidence="13" id="KW-1185">Reference proteome</keyword>
<feature type="disulfide bond" evidence="11">
    <location>
        <begin position="63"/>
        <end position="91"/>
    </location>
</feature>
<dbReference type="SUPFAM" id="SSF53955">
    <property type="entry name" value="Lysozyme-like"/>
    <property type="match status" value="1"/>
</dbReference>
<keyword evidence="8" id="KW-0326">Glycosidase</keyword>
<dbReference type="GO" id="GO:0050830">
    <property type="term" value="P:defense response to Gram-positive bacterium"/>
    <property type="evidence" value="ECO:0007669"/>
    <property type="project" value="TreeGrafter"/>
</dbReference>
<evidence type="ECO:0000256" key="4">
    <source>
        <dbReference type="ARBA" id="ARBA00022638"/>
    </source>
</evidence>
<evidence type="ECO:0000256" key="12">
    <source>
        <dbReference type="SAM" id="SignalP"/>
    </source>
</evidence>
<proteinExistence type="predicted"/>
<evidence type="ECO:0000256" key="1">
    <source>
        <dbReference type="ARBA" id="ARBA00000632"/>
    </source>
</evidence>
<keyword evidence="6" id="KW-0044">Antibiotic</keyword>
<feature type="signal peptide" evidence="12">
    <location>
        <begin position="1"/>
        <end position="20"/>
    </location>
</feature>
<evidence type="ECO:0000256" key="2">
    <source>
        <dbReference type="ARBA" id="ARBA00012732"/>
    </source>
</evidence>
<keyword evidence="4" id="KW-0081">Bacteriolytic enzyme</keyword>
<evidence type="ECO:0000256" key="8">
    <source>
        <dbReference type="ARBA" id="ARBA00023295"/>
    </source>
</evidence>
<dbReference type="Proteomes" id="UP000095281">
    <property type="component" value="Unplaced"/>
</dbReference>
<dbReference type="AlphaFoldDB" id="A0A1I8BK69"/>
<keyword evidence="5" id="KW-0378">Hydrolase</keyword>
<accession>A0A1I8BK69</accession>
<name>A0A1I8BK69_MELHA</name>
<feature type="disulfide bond" evidence="11">
    <location>
        <begin position="30"/>
        <end position="36"/>
    </location>
</feature>
<dbReference type="Gene3D" id="1.10.530.10">
    <property type="match status" value="1"/>
</dbReference>
<dbReference type="PANTHER" id="PTHR11195:SF13">
    <property type="entry name" value="INVERTEBRATE-TYPE LYSOZYME 2-RELATED"/>
    <property type="match status" value="1"/>
</dbReference>
<keyword evidence="3" id="KW-0929">Antimicrobial</keyword>
<feature type="active site" description="Proton donor" evidence="10">
    <location>
        <position position="33"/>
    </location>
</feature>
<evidence type="ECO:0000256" key="9">
    <source>
        <dbReference type="ARBA" id="ARBA00031262"/>
    </source>
</evidence>
<dbReference type="GO" id="GO:0031640">
    <property type="term" value="P:killing of cells of another organism"/>
    <property type="evidence" value="ECO:0007669"/>
    <property type="project" value="UniProtKB-KW"/>
</dbReference>
<feature type="disulfide bond" evidence="11">
    <location>
        <begin position="81"/>
        <end position="87"/>
    </location>
</feature>
<evidence type="ECO:0000313" key="14">
    <source>
        <dbReference type="WBParaSite" id="MhA1_Contig262.frz3.gene26"/>
    </source>
</evidence>
<dbReference type="Pfam" id="PF05497">
    <property type="entry name" value="Destabilase"/>
    <property type="match status" value="1"/>
</dbReference>
<dbReference type="OMA" id="INCANDP"/>
<dbReference type="PANTHER" id="PTHR11195">
    <property type="entry name" value="DESTABILASE-RELATED"/>
    <property type="match status" value="1"/>
</dbReference>
<dbReference type="InterPro" id="IPR023346">
    <property type="entry name" value="Lysozyme-like_dom_sf"/>
</dbReference>
<evidence type="ECO:0000256" key="6">
    <source>
        <dbReference type="ARBA" id="ARBA00023022"/>
    </source>
</evidence>
<organism evidence="13 14">
    <name type="scientific">Meloidogyne hapla</name>
    <name type="common">Root-knot nematode worm</name>
    <dbReference type="NCBI Taxonomy" id="6305"/>
    <lineage>
        <taxon>Eukaryota</taxon>
        <taxon>Metazoa</taxon>
        <taxon>Ecdysozoa</taxon>
        <taxon>Nematoda</taxon>
        <taxon>Chromadorea</taxon>
        <taxon>Rhabditida</taxon>
        <taxon>Tylenchina</taxon>
        <taxon>Tylenchomorpha</taxon>
        <taxon>Tylenchoidea</taxon>
        <taxon>Meloidogynidae</taxon>
        <taxon>Meloidogyninae</taxon>
        <taxon>Meloidogyne</taxon>
    </lineage>
</organism>
<evidence type="ECO:0000256" key="11">
    <source>
        <dbReference type="PIRSR" id="PIRSR608597-3"/>
    </source>
</evidence>
<dbReference type="EC" id="3.2.1.17" evidence="2"/>
<feature type="disulfide bond" evidence="11">
    <location>
        <begin position="25"/>
        <end position="110"/>
    </location>
</feature>
<feature type="chain" id="PRO_5009315888" description="lysozyme" evidence="12">
    <location>
        <begin position="21"/>
        <end position="143"/>
    </location>
</feature>
<evidence type="ECO:0000256" key="7">
    <source>
        <dbReference type="ARBA" id="ARBA00023157"/>
    </source>
</evidence>
<evidence type="ECO:0000256" key="3">
    <source>
        <dbReference type="ARBA" id="ARBA00022529"/>
    </source>
</evidence>
<reference evidence="14" key="1">
    <citation type="submission" date="2016-11" db="UniProtKB">
        <authorList>
            <consortium name="WormBaseParasite"/>
        </authorList>
    </citation>
    <scope>IDENTIFICATION</scope>
</reference>
<sequence length="143" mass="15948">MLYKIIIFIIFYFIIENSSADEEKCLKCICNHESGCKPLGCHWDVNSNSCGYFQIKLPYYKDCGEPGRKSGESSDSAWKRCSKDYNCSLNCVKAYIKRYQGKCPANMSACEKMSRVHNGGPGGCRSSSTNGYWAAIKKCSGGK</sequence>
<dbReference type="InterPro" id="IPR008597">
    <property type="entry name" value="Invert_lysozyme"/>
</dbReference>
<dbReference type="GO" id="GO:0003796">
    <property type="term" value="F:lysozyme activity"/>
    <property type="evidence" value="ECO:0007669"/>
    <property type="project" value="UniProtKB-EC"/>
</dbReference>
<evidence type="ECO:0000256" key="10">
    <source>
        <dbReference type="PIRSR" id="PIRSR608597-1"/>
    </source>
</evidence>
<dbReference type="FunFam" id="1.10.530.10:FF:000023">
    <property type="entry name" value="Invertebrate-type lysozyme"/>
    <property type="match status" value="1"/>
</dbReference>
<keyword evidence="12" id="KW-0732">Signal</keyword>
<evidence type="ECO:0000313" key="13">
    <source>
        <dbReference type="Proteomes" id="UP000095281"/>
    </source>
</evidence>
<comment type="catalytic activity">
    <reaction evidence="1">
        <text>Hydrolysis of (1-&gt;4)-beta-linkages between N-acetylmuramic acid and N-acetyl-D-glucosamine residues in a peptidoglycan and between N-acetyl-D-glucosamine residues in chitodextrins.</text>
        <dbReference type="EC" id="3.2.1.17"/>
    </reaction>
</comment>
<keyword evidence="7 11" id="KW-1015">Disulfide bond</keyword>
<feature type="disulfide bond" evidence="11">
    <location>
        <begin position="41"/>
        <end position="50"/>
    </location>
</feature>
<protein>
    <recommendedName>
        <fullName evidence="2">lysozyme</fullName>
        <ecNumber evidence="2">3.2.1.17</ecNumber>
    </recommendedName>
    <alternativeName>
        <fullName evidence="9">1,4-beta-N-acetylmuramidase</fullName>
    </alternativeName>
</protein>
<feature type="active site" description="Nucleophile" evidence="10">
    <location>
        <position position="44"/>
    </location>
</feature>
<dbReference type="WBParaSite" id="MhA1_Contig262.frz3.gene26">
    <property type="protein sequence ID" value="MhA1_Contig262.frz3.gene26"/>
    <property type="gene ID" value="MhA1_Contig262.frz3.gene26"/>
</dbReference>
<evidence type="ECO:0000256" key="5">
    <source>
        <dbReference type="ARBA" id="ARBA00022801"/>
    </source>
</evidence>